<organism evidence="4 5">
    <name type="scientific">Streptomyces tremellae</name>
    <dbReference type="NCBI Taxonomy" id="1124239"/>
    <lineage>
        <taxon>Bacteria</taxon>
        <taxon>Bacillati</taxon>
        <taxon>Actinomycetota</taxon>
        <taxon>Actinomycetes</taxon>
        <taxon>Kitasatosporales</taxon>
        <taxon>Streptomycetaceae</taxon>
        <taxon>Streptomyces</taxon>
    </lineage>
</organism>
<feature type="compositionally biased region" description="Basic and acidic residues" evidence="2">
    <location>
        <begin position="17"/>
        <end position="26"/>
    </location>
</feature>
<feature type="region of interest" description="Disordered" evidence="2">
    <location>
        <begin position="1"/>
        <end position="53"/>
    </location>
</feature>
<keyword evidence="5" id="KW-1185">Reference proteome</keyword>
<dbReference type="PANTHER" id="PTHR43476">
    <property type="entry name" value="3-(3-HYDROXY-PHENYL)PROPIONATE/3-HYDROXYCINNAMIC ACID HYDROXYLASE"/>
    <property type="match status" value="1"/>
</dbReference>
<dbReference type="Gene3D" id="3.50.50.60">
    <property type="entry name" value="FAD/NAD(P)-binding domain"/>
    <property type="match status" value="2"/>
</dbReference>
<evidence type="ECO:0000313" key="5">
    <source>
        <dbReference type="Proteomes" id="UP001499884"/>
    </source>
</evidence>
<protein>
    <recommendedName>
        <fullName evidence="3">FAD-binding domain-containing protein</fullName>
    </recommendedName>
</protein>
<gene>
    <name evidence="4" type="ORF">GCM10023082_25110</name>
</gene>
<dbReference type="InterPro" id="IPR050631">
    <property type="entry name" value="PheA/TfdB_FAD_monoxygenase"/>
</dbReference>
<name>A0ABP7EW05_9ACTN</name>
<dbReference type="InterPro" id="IPR036188">
    <property type="entry name" value="FAD/NAD-bd_sf"/>
</dbReference>
<comment type="caution">
    <text evidence="4">The sequence shown here is derived from an EMBL/GenBank/DDBJ whole genome shotgun (WGS) entry which is preliminary data.</text>
</comment>
<reference evidence="5" key="1">
    <citation type="journal article" date="2019" name="Int. J. Syst. Evol. Microbiol.">
        <title>The Global Catalogue of Microorganisms (GCM) 10K type strain sequencing project: providing services to taxonomists for standard genome sequencing and annotation.</title>
        <authorList>
            <consortium name="The Broad Institute Genomics Platform"/>
            <consortium name="The Broad Institute Genome Sequencing Center for Infectious Disease"/>
            <person name="Wu L."/>
            <person name="Ma J."/>
        </authorList>
    </citation>
    <scope>NUCLEOTIDE SEQUENCE [LARGE SCALE GENOMIC DNA]</scope>
    <source>
        <strain evidence="5">JCM 30846</strain>
    </source>
</reference>
<dbReference type="PANTHER" id="PTHR43476:SF5">
    <property type="entry name" value="FAD-DEPENDENT MONOOXYGENASE"/>
    <property type="match status" value="1"/>
</dbReference>
<dbReference type="Proteomes" id="UP001499884">
    <property type="component" value="Unassembled WGS sequence"/>
</dbReference>
<dbReference type="Pfam" id="PF01494">
    <property type="entry name" value="FAD_binding_3"/>
    <property type="match status" value="1"/>
</dbReference>
<dbReference type="PRINTS" id="PR00420">
    <property type="entry name" value="RNGMNOXGNASE"/>
</dbReference>
<evidence type="ECO:0000259" key="3">
    <source>
        <dbReference type="Pfam" id="PF01494"/>
    </source>
</evidence>
<evidence type="ECO:0000256" key="2">
    <source>
        <dbReference type="SAM" id="MobiDB-lite"/>
    </source>
</evidence>
<proteinExistence type="predicted"/>
<dbReference type="SUPFAM" id="SSF51905">
    <property type="entry name" value="FAD/NAD(P)-binding domain"/>
    <property type="match status" value="1"/>
</dbReference>
<keyword evidence="1" id="KW-0560">Oxidoreductase</keyword>
<dbReference type="RefSeq" id="WP_345645399.1">
    <property type="nucleotide sequence ID" value="NZ_BAABEP010000013.1"/>
</dbReference>
<dbReference type="InterPro" id="IPR002938">
    <property type="entry name" value="FAD-bd"/>
</dbReference>
<accession>A0ABP7EW05</accession>
<sequence length="462" mass="50081">MRPPPSGDGSGPGPYARFHDREHHDALGPCLPGGGAGQDERRPEGDAHGPAGQHAELHADVCVIGAGPAGLTLALLLLRSGATVAVAERSRGFTREFRGEILQPGGLRVLDDLGVLAAASGHGAQSHTGFQLVDGRRILLDIDYSRLTGPHNHLLALNQRHLLTELLHACRQHPRFTYLSGHRLTSLTTTRERYTAATTRHAAGHTTVHARVIVGADGRYSQTRRLAGIRHERMDVFDHDVVWFKLRTSGPLPRHVRVHRNAGQAFLVHASHPRTLSVGWTIPHRSWNTLAGQGIEGVKDRIAGALPAHRRLVHDQLDGLGDLTLLDVFAARAGTWTAPGLVLIGDAAHTHSPLGAQGINLALQDAATLHPHLLDVLGTAQGDPRADELLHRYARQRAPAVNSVFRFQTAQAKTMLRTSPLADTVRPVLARLVQHTPLGTHLTHRIAHGRTPVATRTDLFRP</sequence>
<dbReference type="EMBL" id="BAABEP010000013">
    <property type="protein sequence ID" value="GAA3726094.1"/>
    <property type="molecule type" value="Genomic_DNA"/>
</dbReference>
<evidence type="ECO:0000313" key="4">
    <source>
        <dbReference type="EMBL" id="GAA3726094.1"/>
    </source>
</evidence>
<feature type="domain" description="FAD-binding" evidence="3">
    <location>
        <begin position="59"/>
        <end position="407"/>
    </location>
</feature>
<feature type="compositionally biased region" description="Basic and acidic residues" evidence="2">
    <location>
        <begin position="38"/>
        <end position="47"/>
    </location>
</feature>
<evidence type="ECO:0000256" key="1">
    <source>
        <dbReference type="ARBA" id="ARBA00023002"/>
    </source>
</evidence>